<gene>
    <name evidence="1" type="ORF">B7R21_19105</name>
</gene>
<reference evidence="1 2" key="1">
    <citation type="submission" date="2017-04" db="EMBL/GenBank/DDBJ databases">
        <title>Comparative genome analysis of Subtercola boreus.</title>
        <authorList>
            <person name="Cho Y.-J."/>
            <person name="Cho A."/>
            <person name="Kim O.-S."/>
            <person name="Lee J.-I."/>
        </authorList>
    </citation>
    <scope>NUCLEOTIDE SEQUENCE [LARGE SCALE GENOMIC DNA]</scope>
    <source>
        <strain evidence="1 2">P27444</strain>
    </source>
</reference>
<name>A0A3E0VBD1_9MICO</name>
<protein>
    <submittedName>
        <fullName evidence="1">Uncharacterized protein</fullName>
    </submittedName>
</protein>
<comment type="caution">
    <text evidence="1">The sequence shown here is derived from an EMBL/GenBank/DDBJ whole genome shotgun (WGS) entry which is preliminary data.</text>
</comment>
<evidence type="ECO:0000313" key="2">
    <source>
        <dbReference type="Proteomes" id="UP000256709"/>
    </source>
</evidence>
<proteinExistence type="predicted"/>
<accession>A0A3E0VBD1</accession>
<dbReference type="EMBL" id="NBXA01000060">
    <property type="protein sequence ID" value="RFA06660.1"/>
    <property type="molecule type" value="Genomic_DNA"/>
</dbReference>
<evidence type="ECO:0000313" key="1">
    <source>
        <dbReference type="EMBL" id="RFA06660.1"/>
    </source>
</evidence>
<organism evidence="1 2">
    <name type="scientific">Subtercola boreus</name>
    <dbReference type="NCBI Taxonomy" id="120213"/>
    <lineage>
        <taxon>Bacteria</taxon>
        <taxon>Bacillati</taxon>
        <taxon>Actinomycetota</taxon>
        <taxon>Actinomycetes</taxon>
        <taxon>Micrococcales</taxon>
        <taxon>Microbacteriaceae</taxon>
        <taxon>Subtercola</taxon>
    </lineage>
</organism>
<sequence>MILGNISRKVADSFSFDEDDDSMRIGPVVRLSLQGPQTFQVAITGNSMASGKGCYGVFREGSSSGQLRKGLLAHRERCLDADTAIVLRRFLLASEQSFQEPHRLLPLCRNCVRS</sequence>
<dbReference type="AlphaFoldDB" id="A0A3E0VBD1"/>
<dbReference type="Proteomes" id="UP000256709">
    <property type="component" value="Unassembled WGS sequence"/>
</dbReference>